<dbReference type="PANTHER" id="PTHR47481">
    <property type="match status" value="1"/>
</dbReference>
<gene>
    <name evidence="7" type="ORF">FSB_LOCUS13794</name>
</gene>
<feature type="domain" description="Reverse transcriptase Ty1/copia-type" evidence="3">
    <location>
        <begin position="825"/>
        <end position="1068"/>
    </location>
</feature>
<dbReference type="InterPro" id="IPR054722">
    <property type="entry name" value="PolX-like_BBD"/>
</dbReference>
<dbReference type="InterPro" id="IPR012337">
    <property type="entry name" value="RNaseH-like_sf"/>
</dbReference>
<feature type="compositionally biased region" description="Polar residues" evidence="2">
    <location>
        <begin position="695"/>
        <end position="716"/>
    </location>
</feature>
<dbReference type="InterPro" id="IPR057670">
    <property type="entry name" value="SH3_retrovirus"/>
</dbReference>
<sequence>MASASSTTTSTATSPPAPTSLTAAHHLITIKLTRDNYLLWKAQILPYLKGQHLFGFIDGSRPAPSQFLASQTSDSASDAPNPAFQTWHLQDQLIMSALISSLSENILAHIVKCGTSREVWLTLERMFTSQSRARTMQIHYQLATLKKGDSSVADYFHKFTGLADTLAAVDHPLHDFELVSFLLAGLGPDFDSLVTSVKIRADPISLEDLYGHLLSHELHLAQNQPSVDLSLGTAHFVQKSSSTHGGSGGRSSYSHHSGRTSFSQGRSNNRGRGRGRSNGNRPICQVCGKIGHLALTCYHRFDNSYTRDSRPHMQALLATPQSQCDSNWYPDSGATHHMTNDLANLNVRADEYTGHDQIRVGNGTALPIHHIGTTQLTAPSTSFLLQNVLHVPTISNNLLSIQKFTSDTNTFLELHPNLFNVKDRVTRRTLLQGPSRNGLYPFPSSVHRLIKSNVLNKRAASPHAFIGTRVSIPVWHSRLGHPAFRIVSRIVSRFGLPNGSIERKHRHIVETGLALLSHSAMPLRYWDDAFQTACYLINRLPTPTLQNKSPFEKLFNTNPDYSFLKTFGCSCWPNLRPYNSHKLLPRSLECIFLGYSLLHKGYKCLHLPSGRLYISRDVIFVENKFPFSSPPIPAASTSLESSSSQSLAFVQSISPAGPCIEPSPQPRPNTASITSLPSSHSWPIQPSLPISSPQAQTHNSSRPTLDSTPIYSQPAQNPSPNRPTSSSNTQAESAPDATPATEASFSSVPAATNPPPPHHMTTRSQHHISKPKVFTDGTVRYPLPKALIAVTACSTASEPTCYSSAVKSSEWRQAMNVEFDALLKNHTWHLVPAHPSQNLVGCKWVFRIKRKADGSIERHKARLVAKGFHQQPGLDYDETYSPVIKPTTVRTVISLAISSGWSLRQIDIQNAFLHGNLTEQVFMSQPPGYQNPNYPTHVCLLQKAIYGLKQAPRAWFSRLSSRLIAFGFHGSRSDSSLFIYTKASVIMYVLIYVDDIILTGSHSAAITDLLNSLKRDFAVKDLGSLNFFLGLEVLPNADGVLLSQQRYIMDLLNRTKMSDAKPVSTPMASSTNLSAFDGEPFTDHTLFRSTVGALQYLALTRPDIAFSVNKLSQFMHKPTTLHWQSVKRLLRYLKHTIQFGIQIYRNSGNSIHAFSDADWAGSKDDRRSTGSYCVFLGKNLISWSCKKQATVARSSTEAEYKALANTAAEVKWLQSLLHELGTSQSTPPVLWCDNIGATYLSSNPVFHARTKHVEIDFHFVRDMVATKAVSVQFVSTHDQLADLLTKPISSSRFALLRSKLNVIPIPLSLRGRVKDKASTDSNSKIKTTTETDLDKDNKSLSPIKIM</sequence>
<dbReference type="InterPro" id="IPR043502">
    <property type="entry name" value="DNA/RNA_pol_sf"/>
</dbReference>
<evidence type="ECO:0000256" key="2">
    <source>
        <dbReference type="SAM" id="MobiDB-lite"/>
    </source>
</evidence>
<feature type="compositionally biased region" description="Low complexity" evidence="2">
    <location>
        <begin position="240"/>
        <end position="268"/>
    </location>
</feature>
<keyword evidence="1" id="KW-0645">Protease</keyword>
<dbReference type="CDD" id="cd09272">
    <property type="entry name" value="RNase_HI_RT_Ty1"/>
    <property type="match status" value="1"/>
</dbReference>
<dbReference type="InterPro" id="IPR013103">
    <property type="entry name" value="RVT_2"/>
</dbReference>
<accession>A0A2N9FFA4</accession>
<protein>
    <recommendedName>
        <fullName evidence="8">Reverse transcriptase Ty1/copia-type domain-containing protein</fullName>
    </recommendedName>
</protein>
<feature type="region of interest" description="Disordered" evidence="2">
    <location>
        <begin position="239"/>
        <end position="281"/>
    </location>
</feature>
<dbReference type="Pfam" id="PF25597">
    <property type="entry name" value="SH3_retrovirus"/>
    <property type="match status" value="1"/>
</dbReference>
<reference evidence="7" key="1">
    <citation type="submission" date="2018-02" db="EMBL/GenBank/DDBJ databases">
        <authorList>
            <person name="Cohen D.B."/>
            <person name="Kent A.D."/>
        </authorList>
    </citation>
    <scope>NUCLEOTIDE SEQUENCE</scope>
</reference>
<dbReference type="GO" id="GO:0003676">
    <property type="term" value="F:nucleic acid binding"/>
    <property type="evidence" value="ECO:0007669"/>
    <property type="project" value="InterPro"/>
</dbReference>
<dbReference type="Pfam" id="PF14223">
    <property type="entry name" value="Retrotran_gag_2"/>
    <property type="match status" value="1"/>
</dbReference>
<dbReference type="Pfam" id="PF07727">
    <property type="entry name" value="RVT_2"/>
    <property type="match status" value="1"/>
</dbReference>
<organism evidence="7">
    <name type="scientific">Fagus sylvatica</name>
    <name type="common">Beechnut</name>
    <dbReference type="NCBI Taxonomy" id="28930"/>
    <lineage>
        <taxon>Eukaryota</taxon>
        <taxon>Viridiplantae</taxon>
        <taxon>Streptophyta</taxon>
        <taxon>Embryophyta</taxon>
        <taxon>Tracheophyta</taxon>
        <taxon>Spermatophyta</taxon>
        <taxon>Magnoliopsida</taxon>
        <taxon>eudicotyledons</taxon>
        <taxon>Gunneridae</taxon>
        <taxon>Pentapetalae</taxon>
        <taxon>rosids</taxon>
        <taxon>fabids</taxon>
        <taxon>Fagales</taxon>
        <taxon>Fagaceae</taxon>
        <taxon>Fagus</taxon>
    </lineage>
</organism>
<evidence type="ECO:0008006" key="8">
    <source>
        <dbReference type="Google" id="ProtNLM"/>
    </source>
</evidence>
<feature type="compositionally biased region" description="Polar residues" evidence="2">
    <location>
        <begin position="668"/>
        <end position="680"/>
    </location>
</feature>
<feature type="compositionally biased region" description="Low complexity" evidence="2">
    <location>
        <begin position="718"/>
        <end position="729"/>
    </location>
</feature>
<dbReference type="EMBL" id="OIVN01000811">
    <property type="protein sequence ID" value="SPC85912.1"/>
    <property type="molecule type" value="Genomic_DNA"/>
</dbReference>
<feature type="domain" description="Retroviral polymerase SH3-like" evidence="6">
    <location>
        <begin position="569"/>
        <end position="630"/>
    </location>
</feature>
<keyword evidence="1" id="KW-0378">Hydrolase</keyword>
<dbReference type="Gene3D" id="3.30.420.10">
    <property type="entry name" value="Ribonuclease H-like superfamily/Ribonuclease H"/>
    <property type="match status" value="1"/>
</dbReference>
<dbReference type="GO" id="GO:0004190">
    <property type="term" value="F:aspartic-type endopeptidase activity"/>
    <property type="evidence" value="ECO:0007669"/>
    <property type="project" value="UniProtKB-KW"/>
</dbReference>
<dbReference type="Pfam" id="PF14244">
    <property type="entry name" value="Retrotran_gag_3"/>
    <property type="match status" value="1"/>
</dbReference>
<evidence type="ECO:0000259" key="5">
    <source>
        <dbReference type="Pfam" id="PF22936"/>
    </source>
</evidence>
<feature type="domain" description="Retrovirus-related Pol polyprotein from transposon TNT 1-94-like beta-barrel" evidence="5">
    <location>
        <begin position="328"/>
        <end position="406"/>
    </location>
</feature>
<proteinExistence type="predicted"/>
<feature type="compositionally biased region" description="Basic residues" evidence="2">
    <location>
        <begin position="760"/>
        <end position="769"/>
    </location>
</feature>
<keyword evidence="1" id="KW-0064">Aspartyl protease</keyword>
<dbReference type="InterPro" id="IPR029472">
    <property type="entry name" value="Copia-like_N"/>
</dbReference>
<dbReference type="InterPro" id="IPR036397">
    <property type="entry name" value="RNaseH_sf"/>
</dbReference>
<evidence type="ECO:0000256" key="1">
    <source>
        <dbReference type="ARBA" id="ARBA00022750"/>
    </source>
</evidence>
<evidence type="ECO:0000259" key="4">
    <source>
        <dbReference type="Pfam" id="PF14244"/>
    </source>
</evidence>
<dbReference type="Pfam" id="PF22936">
    <property type="entry name" value="Pol_BBD"/>
    <property type="match status" value="1"/>
</dbReference>
<evidence type="ECO:0000313" key="7">
    <source>
        <dbReference type="EMBL" id="SPC85912.1"/>
    </source>
</evidence>
<evidence type="ECO:0000259" key="3">
    <source>
        <dbReference type="Pfam" id="PF07727"/>
    </source>
</evidence>
<feature type="domain" description="Retrotransposon Copia-like N-terminal" evidence="4">
    <location>
        <begin position="27"/>
        <end position="64"/>
    </location>
</feature>
<feature type="compositionally biased region" description="Polar residues" evidence="2">
    <location>
        <begin position="741"/>
        <end position="750"/>
    </location>
</feature>
<dbReference type="SUPFAM" id="SSF53098">
    <property type="entry name" value="Ribonuclease H-like"/>
    <property type="match status" value="1"/>
</dbReference>
<evidence type="ECO:0000259" key="6">
    <source>
        <dbReference type="Pfam" id="PF25597"/>
    </source>
</evidence>
<feature type="compositionally biased region" description="Low complexity" evidence="2">
    <location>
        <begin position="681"/>
        <end position="694"/>
    </location>
</feature>
<feature type="region of interest" description="Disordered" evidence="2">
    <location>
        <begin position="658"/>
        <end position="769"/>
    </location>
</feature>
<dbReference type="PANTHER" id="PTHR47481:SF10">
    <property type="entry name" value="COPIA-LIKE POLYPROTEIN_RETROTRANSPOSON"/>
    <property type="match status" value="1"/>
</dbReference>
<dbReference type="SUPFAM" id="SSF56672">
    <property type="entry name" value="DNA/RNA polymerases"/>
    <property type="match status" value="1"/>
</dbReference>
<name>A0A2N9FFA4_FAGSY</name>